<gene>
    <name evidence="2" type="ORF">PS9374_01535</name>
</gene>
<reference evidence="3" key="2">
    <citation type="submission" date="2016-04" db="EMBL/GenBank/DDBJ databases">
        <title>Planomonospora sphaerica JCM9374 whole genome shotgun sequence.</title>
        <authorList>
            <person name="Suzuki T."/>
            <person name="Dohra H."/>
            <person name="Kodani S."/>
        </authorList>
    </citation>
    <scope>NUCLEOTIDE SEQUENCE [LARGE SCALE GENOMIC DNA]</scope>
    <source>
        <strain evidence="3">JCM 9374</strain>
    </source>
</reference>
<evidence type="ECO:0000313" key="3">
    <source>
        <dbReference type="Proteomes" id="UP000077701"/>
    </source>
</evidence>
<comment type="caution">
    <text evidence="2">The sequence shown here is derived from an EMBL/GenBank/DDBJ whole genome shotgun (WGS) entry which is preliminary data.</text>
</comment>
<organism evidence="2 3">
    <name type="scientific">Planomonospora sphaerica</name>
    <dbReference type="NCBI Taxonomy" id="161355"/>
    <lineage>
        <taxon>Bacteria</taxon>
        <taxon>Bacillati</taxon>
        <taxon>Actinomycetota</taxon>
        <taxon>Actinomycetes</taxon>
        <taxon>Streptosporangiales</taxon>
        <taxon>Streptosporangiaceae</taxon>
        <taxon>Planomonospora</taxon>
    </lineage>
</organism>
<proteinExistence type="predicted"/>
<dbReference type="EMBL" id="BDCX01000003">
    <property type="protein sequence ID" value="GAT65891.1"/>
    <property type="molecule type" value="Genomic_DNA"/>
</dbReference>
<dbReference type="Proteomes" id="UP000077701">
    <property type="component" value="Unassembled WGS sequence"/>
</dbReference>
<reference evidence="2 3" key="1">
    <citation type="journal article" date="2016" name="Genome Announc.">
        <title>Draft Genome Sequence of Planomonospora sphaerica JCM9374, a Rare Actinomycete.</title>
        <authorList>
            <person name="Dohra H."/>
            <person name="Suzuki T."/>
            <person name="Inoue Y."/>
            <person name="Kodani S."/>
        </authorList>
    </citation>
    <scope>NUCLEOTIDE SEQUENCE [LARGE SCALE GENOMIC DNA]</scope>
    <source>
        <strain evidence="2 3">JCM 9374</strain>
    </source>
</reference>
<sequence>MTETMIPTTTTILTATSTAGVTPVTTRPLRRGHP</sequence>
<feature type="region of interest" description="Disordered" evidence="1">
    <location>
        <begin position="1"/>
        <end position="34"/>
    </location>
</feature>
<feature type="compositionally biased region" description="Low complexity" evidence="1">
    <location>
        <begin position="1"/>
        <end position="22"/>
    </location>
</feature>
<name>A0A161LVI8_9ACTN</name>
<dbReference type="AlphaFoldDB" id="A0A161LVI8"/>
<evidence type="ECO:0000313" key="2">
    <source>
        <dbReference type="EMBL" id="GAT65891.1"/>
    </source>
</evidence>
<keyword evidence="3" id="KW-1185">Reference proteome</keyword>
<protein>
    <submittedName>
        <fullName evidence="2">Uncharacterized protein</fullName>
    </submittedName>
</protein>
<accession>A0A161LVI8</accession>
<evidence type="ECO:0000256" key="1">
    <source>
        <dbReference type="SAM" id="MobiDB-lite"/>
    </source>
</evidence>